<comment type="caution">
    <text evidence="2">The sequence shown here is derived from an EMBL/GenBank/DDBJ whole genome shotgun (WGS) entry which is preliminary data.</text>
</comment>
<dbReference type="AlphaFoldDB" id="A0A415P0Z5"/>
<evidence type="ECO:0000313" key="3">
    <source>
        <dbReference type="EMBL" id="RHA64941.1"/>
    </source>
</evidence>
<evidence type="ECO:0000256" key="1">
    <source>
        <dbReference type="SAM" id="Coils"/>
    </source>
</evidence>
<dbReference type="RefSeq" id="WP_118412415.1">
    <property type="nucleotide sequence ID" value="NZ_QRPI01000004.1"/>
</dbReference>
<dbReference type="InterPro" id="IPR027417">
    <property type="entry name" value="P-loop_NTPase"/>
</dbReference>
<dbReference type="Pfam" id="PF12532">
    <property type="entry name" value="DUF3732"/>
    <property type="match status" value="1"/>
</dbReference>
<name>A0A415P0Z5_9FIRM</name>
<gene>
    <name evidence="3" type="ORF">DW927_15970</name>
    <name evidence="2" type="ORF">GMD50_16615</name>
</gene>
<dbReference type="EMBL" id="WNAJ01000026">
    <property type="protein sequence ID" value="MTR86629.1"/>
    <property type="molecule type" value="Genomic_DNA"/>
</dbReference>
<accession>A0A415P0Z5</accession>
<evidence type="ECO:0000313" key="5">
    <source>
        <dbReference type="Proteomes" id="UP000478483"/>
    </source>
</evidence>
<reference evidence="3 4" key="1">
    <citation type="submission" date="2018-08" db="EMBL/GenBank/DDBJ databases">
        <title>A genome reference for cultivated species of the human gut microbiota.</title>
        <authorList>
            <person name="Zou Y."/>
            <person name="Xue W."/>
            <person name="Luo G."/>
        </authorList>
    </citation>
    <scope>NUCLEOTIDE SEQUENCE [LARGE SCALE GENOMIC DNA]</scope>
    <source>
        <strain evidence="3 4">AM43-11</strain>
    </source>
</reference>
<organism evidence="2 5">
    <name type="scientific">Roseburia intestinalis</name>
    <dbReference type="NCBI Taxonomy" id="166486"/>
    <lineage>
        <taxon>Bacteria</taxon>
        <taxon>Bacillati</taxon>
        <taxon>Bacillota</taxon>
        <taxon>Clostridia</taxon>
        <taxon>Lachnospirales</taxon>
        <taxon>Lachnospiraceae</taxon>
        <taxon>Roseburia</taxon>
    </lineage>
</organism>
<sequence>MYFQIEKVILWSRKKEFGYKTIDFDLGKVNVITGASRTGKSAIIPIIDYCLGAGSCSIPVKVIRNACNWFGVLVKLDGSQMLLARKEPEGKVTSNDMMFIRGKNIKIPDRPEKNSTRENVILELDEAAKLTFLRMNEQNESGFDARPAFRDMLKLCFQPQNIVANANTLFYKADTMEHRQKLISIFPYILGAVDANILSKRSELHNLQKELKKKERELEKLRAVSEKWDYAIRSWLNVAKEMGLIAPKVSIATLKYSTCVEILSQIAKEDFNSYGITSEGIEDALVELKELKHKERKLSLELSKNTRRKSEMMQFSTNIEEYRKTLAVQRERLNIATWLKELSQENGICPFCGANHVEDEKLNELLENLEEVEREASGVSEIPIAFEREYSFVEGQISLLTKEIRAVQESIRMLDLKCRKNREQAYTLNEIEKFIGKVQYAEETFRSIGTDGELENEIQKMKERIKVLQIEVNEGAIRKRLEVALKRLERMIMYGLTTLDLEDADDPVEFDYKNLTVRVLDRNGRKNYLWEIGSGSNWLSYHMAVSLGIHRFAYGEEYSPIPQFLVYDQPSQVYFPQKLSMKEEEKELDAKLEDEDIEAVRKLFVTMDNAIEKCEGNLQIIVLEHADEEVWDGLENVKKVCEWRGENNALIPKEWIVE</sequence>
<feature type="coiled-coil region" evidence="1">
    <location>
        <begin position="197"/>
        <end position="227"/>
    </location>
</feature>
<protein>
    <submittedName>
        <fullName evidence="2">DUF3732 domain-containing protein</fullName>
    </submittedName>
</protein>
<dbReference type="InterPro" id="IPR022205">
    <property type="entry name" value="DUF3732"/>
</dbReference>
<dbReference type="Gene3D" id="3.40.50.300">
    <property type="entry name" value="P-loop containing nucleotide triphosphate hydrolases"/>
    <property type="match status" value="1"/>
</dbReference>
<evidence type="ECO:0000313" key="4">
    <source>
        <dbReference type="Proteomes" id="UP000284465"/>
    </source>
</evidence>
<feature type="coiled-coil region" evidence="1">
    <location>
        <begin position="355"/>
        <end position="382"/>
    </location>
</feature>
<evidence type="ECO:0000313" key="2">
    <source>
        <dbReference type="EMBL" id="MTR86629.1"/>
    </source>
</evidence>
<keyword evidence="1" id="KW-0175">Coiled coil</keyword>
<reference evidence="2 5" key="2">
    <citation type="journal article" date="2019" name="Nat. Med.">
        <title>A library of human gut bacterial isolates paired with longitudinal multiomics data enables mechanistic microbiome research.</title>
        <authorList>
            <person name="Poyet M."/>
            <person name="Groussin M."/>
            <person name="Gibbons S.M."/>
            <person name="Avila-Pacheco J."/>
            <person name="Jiang X."/>
            <person name="Kearney S.M."/>
            <person name="Perrotta A.R."/>
            <person name="Berdy B."/>
            <person name="Zhao S."/>
            <person name="Lieberman T.D."/>
            <person name="Swanson P.K."/>
            <person name="Smith M."/>
            <person name="Roesemann S."/>
            <person name="Alexander J.E."/>
            <person name="Rich S.A."/>
            <person name="Livny J."/>
            <person name="Vlamakis H."/>
            <person name="Clish C."/>
            <person name="Bullock K."/>
            <person name="Deik A."/>
            <person name="Scott J."/>
            <person name="Pierce K.A."/>
            <person name="Xavier R.J."/>
            <person name="Alm E.J."/>
        </authorList>
    </citation>
    <scope>NUCLEOTIDE SEQUENCE [LARGE SCALE GENOMIC DNA]</scope>
    <source>
        <strain evidence="2 5">BIOML-A1</strain>
    </source>
</reference>
<proteinExistence type="predicted"/>
<dbReference type="EMBL" id="QSFP01000024">
    <property type="protein sequence ID" value="RHA64941.1"/>
    <property type="molecule type" value="Genomic_DNA"/>
</dbReference>
<dbReference type="Proteomes" id="UP000478483">
    <property type="component" value="Unassembled WGS sequence"/>
</dbReference>
<dbReference type="Proteomes" id="UP000284465">
    <property type="component" value="Unassembled WGS sequence"/>
</dbReference>